<keyword evidence="6" id="KW-1185">Reference proteome</keyword>
<dbReference type="SUPFAM" id="SSF54768">
    <property type="entry name" value="dsRNA-binding domain-like"/>
    <property type="match status" value="2"/>
</dbReference>
<dbReference type="InterPro" id="IPR002466">
    <property type="entry name" value="A_deamin"/>
</dbReference>
<dbReference type="OMA" id="IFSPHES"/>
<dbReference type="PANTHER" id="PTHR10910:SF62">
    <property type="entry name" value="AT07585P-RELATED"/>
    <property type="match status" value="1"/>
</dbReference>
<sequence length="655" mass="72759">RKKKKVKGPPQTKNSLMVLNEMQPGLKYELVEQTQGSNGNSPSFTYELEFKGVMYRGSGSSKKIAKRNTATAALQRQIQFEQPHVIASCFVPMIPTAMDFTSDDLDFYQQPYMVPIPQVYKHFFKLVLAQEMQMQSLPPPPIPPFAQLGMQMPPPPGFAAPQMNPPPPISAPENPVQLVNELAGPSLKYNCVTKVGDQKSHYFVMEVEMNGKKYEGQGKNKKTAKVGAALKILLDVYGMNMTSPDQQAVQSNAASMDLGHPGKLPDLVFNLVQEKFNSLVQDLKKGPQDYSKHKVLAGIVMTHTDVSEGTVISVATGTKCVGGEYISNQGAALFDCHAEIVAKRGLRKYLYDQLLVRSQLSESDTIFEEIEGGGYKLKSDVFFHLYINTSPCGDARIFSPHESKESGDNHPNRKSRGQLRTKIENGEGTIPVEDDKLVMESNRDNVQQTWDGVIAGERLLTMSCSDKIAKWNVVGVQGALLSVFLEPVYLSSIILGSLYHVEHFNRGVFERANEAMASISDQFQIQAPYRVHRPLLSSVTNPAKRMAKRAPTFCLHWTLRDDQPIIVNANTGKQGEGASSNLCKKEMLKQYLLLCSVKEISKRANVAVYAEETYADLKSTATQYQEVKNKLMKGFSNIRCGKWVGKPSEVDLFTA</sequence>
<dbReference type="PROSITE" id="PS50137">
    <property type="entry name" value="DS_RBD"/>
    <property type="match status" value="2"/>
</dbReference>
<dbReference type="GO" id="GO:0006396">
    <property type="term" value="P:RNA processing"/>
    <property type="evidence" value="ECO:0007669"/>
    <property type="project" value="InterPro"/>
</dbReference>
<feature type="compositionally biased region" description="Basic and acidic residues" evidence="2">
    <location>
        <begin position="399"/>
        <end position="411"/>
    </location>
</feature>
<dbReference type="SMR" id="H2Z8X9"/>
<proteinExistence type="predicted"/>
<dbReference type="GO" id="GO:0003726">
    <property type="term" value="F:double-stranded RNA adenosine deaminase activity"/>
    <property type="evidence" value="ECO:0007669"/>
    <property type="project" value="TreeGrafter"/>
</dbReference>
<name>H2Z8X9_CIOSA</name>
<dbReference type="GO" id="GO:0003725">
    <property type="term" value="F:double-stranded RNA binding"/>
    <property type="evidence" value="ECO:0007669"/>
    <property type="project" value="TreeGrafter"/>
</dbReference>
<dbReference type="GO" id="GO:0005737">
    <property type="term" value="C:cytoplasm"/>
    <property type="evidence" value="ECO:0007669"/>
    <property type="project" value="TreeGrafter"/>
</dbReference>
<dbReference type="Proteomes" id="UP000007875">
    <property type="component" value="Unassembled WGS sequence"/>
</dbReference>
<feature type="domain" description="DRBM" evidence="3">
    <location>
        <begin position="171"/>
        <end position="238"/>
    </location>
</feature>
<reference evidence="5" key="3">
    <citation type="submission" date="2025-09" db="UniProtKB">
        <authorList>
            <consortium name="Ensembl"/>
        </authorList>
    </citation>
    <scope>IDENTIFICATION</scope>
</reference>
<feature type="region of interest" description="Disordered" evidence="2">
    <location>
        <begin position="397"/>
        <end position="425"/>
    </location>
</feature>
<dbReference type="GO" id="GO:0008251">
    <property type="term" value="F:tRNA-specific adenosine deaminase activity"/>
    <property type="evidence" value="ECO:0007669"/>
    <property type="project" value="TreeGrafter"/>
</dbReference>
<dbReference type="SMART" id="SM00358">
    <property type="entry name" value="DSRM"/>
    <property type="match status" value="2"/>
</dbReference>
<dbReference type="InParanoid" id="H2Z8X9"/>
<accession>H2Z8X9</accession>
<dbReference type="PANTHER" id="PTHR10910">
    <property type="entry name" value="EUKARYOTE SPECIFIC DSRNA BINDING PROTEIN"/>
    <property type="match status" value="1"/>
</dbReference>
<dbReference type="InterPro" id="IPR014720">
    <property type="entry name" value="dsRBD_dom"/>
</dbReference>
<keyword evidence="1" id="KW-0694">RNA-binding</keyword>
<dbReference type="AlphaFoldDB" id="H2Z8X9"/>
<evidence type="ECO:0000313" key="5">
    <source>
        <dbReference type="Ensembl" id="ENSCSAVP00000014044.1"/>
    </source>
</evidence>
<dbReference type="PROSITE" id="PS50141">
    <property type="entry name" value="A_DEAMIN_EDITASE"/>
    <property type="match status" value="1"/>
</dbReference>
<dbReference type="GO" id="GO:0005730">
    <property type="term" value="C:nucleolus"/>
    <property type="evidence" value="ECO:0007669"/>
    <property type="project" value="TreeGrafter"/>
</dbReference>
<protein>
    <submittedName>
        <fullName evidence="5">Uncharacterized protein</fullName>
    </submittedName>
</protein>
<evidence type="ECO:0000256" key="1">
    <source>
        <dbReference type="PROSITE-ProRule" id="PRU00266"/>
    </source>
</evidence>
<dbReference type="Pfam" id="PF00035">
    <property type="entry name" value="dsrm"/>
    <property type="match status" value="2"/>
</dbReference>
<dbReference type="GeneTree" id="ENSGT00940000168020"/>
<dbReference type="SMART" id="SM00552">
    <property type="entry name" value="ADEAMc"/>
    <property type="match status" value="1"/>
</dbReference>
<dbReference type="GO" id="GO:0006382">
    <property type="term" value="P:adenosine to inosine editing"/>
    <property type="evidence" value="ECO:0007669"/>
    <property type="project" value="TreeGrafter"/>
</dbReference>
<dbReference type="Pfam" id="PF02137">
    <property type="entry name" value="A_deamin"/>
    <property type="match status" value="1"/>
</dbReference>
<dbReference type="Ensembl" id="ENSCSAVT00000014206.1">
    <property type="protein sequence ID" value="ENSCSAVP00000014044.1"/>
    <property type="gene ID" value="ENSCSAVG00000008241.1"/>
</dbReference>
<dbReference type="Gene3D" id="3.30.160.20">
    <property type="match status" value="2"/>
</dbReference>
<evidence type="ECO:0000256" key="2">
    <source>
        <dbReference type="SAM" id="MobiDB-lite"/>
    </source>
</evidence>
<reference evidence="5" key="2">
    <citation type="submission" date="2025-08" db="UniProtKB">
        <authorList>
            <consortium name="Ensembl"/>
        </authorList>
    </citation>
    <scope>IDENTIFICATION</scope>
</reference>
<dbReference type="eggNOG" id="KOG2777">
    <property type="taxonomic scope" value="Eukaryota"/>
</dbReference>
<dbReference type="STRING" id="51511.ENSCSAVP00000014044"/>
<evidence type="ECO:0000259" key="3">
    <source>
        <dbReference type="PROSITE" id="PS50137"/>
    </source>
</evidence>
<evidence type="ECO:0000259" key="4">
    <source>
        <dbReference type="PROSITE" id="PS50141"/>
    </source>
</evidence>
<feature type="domain" description="A to I editase" evidence="4">
    <location>
        <begin position="313"/>
        <end position="653"/>
    </location>
</feature>
<evidence type="ECO:0000313" key="6">
    <source>
        <dbReference type="Proteomes" id="UP000007875"/>
    </source>
</evidence>
<organism evidence="5 6">
    <name type="scientific">Ciona savignyi</name>
    <name type="common">Pacific transparent sea squirt</name>
    <dbReference type="NCBI Taxonomy" id="51511"/>
    <lineage>
        <taxon>Eukaryota</taxon>
        <taxon>Metazoa</taxon>
        <taxon>Chordata</taxon>
        <taxon>Tunicata</taxon>
        <taxon>Ascidiacea</taxon>
        <taxon>Phlebobranchia</taxon>
        <taxon>Cionidae</taxon>
        <taxon>Ciona</taxon>
    </lineage>
</organism>
<reference evidence="6" key="1">
    <citation type="submission" date="2003-08" db="EMBL/GenBank/DDBJ databases">
        <authorList>
            <person name="Birren B."/>
            <person name="Nusbaum C."/>
            <person name="Abebe A."/>
            <person name="Abouelleil A."/>
            <person name="Adekoya E."/>
            <person name="Ait-zahra M."/>
            <person name="Allen N."/>
            <person name="Allen T."/>
            <person name="An P."/>
            <person name="Anderson M."/>
            <person name="Anderson S."/>
            <person name="Arachchi H."/>
            <person name="Armbruster J."/>
            <person name="Bachantsang P."/>
            <person name="Baldwin J."/>
            <person name="Barry A."/>
            <person name="Bayul T."/>
            <person name="Blitshsteyn B."/>
            <person name="Bloom T."/>
            <person name="Blye J."/>
            <person name="Boguslavskiy L."/>
            <person name="Borowsky M."/>
            <person name="Boukhgalter B."/>
            <person name="Brunache A."/>
            <person name="Butler J."/>
            <person name="Calixte N."/>
            <person name="Calvo S."/>
            <person name="Camarata J."/>
            <person name="Campo K."/>
            <person name="Chang J."/>
            <person name="Cheshatsang Y."/>
            <person name="Citroen M."/>
            <person name="Collymore A."/>
            <person name="Considine T."/>
            <person name="Cook A."/>
            <person name="Cooke P."/>
            <person name="Corum B."/>
            <person name="Cuomo C."/>
            <person name="David R."/>
            <person name="Dawoe T."/>
            <person name="Degray S."/>
            <person name="Dodge S."/>
            <person name="Dooley K."/>
            <person name="Dorje P."/>
            <person name="Dorjee K."/>
            <person name="Dorris L."/>
            <person name="Duffey N."/>
            <person name="Dupes A."/>
            <person name="Elkins T."/>
            <person name="Engels R."/>
            <person name="Erickson J."/>
            <person name="Farina A."/>
            <person name="Faro S."/>
            <person name="Ferreira P."/>
            <person name="Fischer H."/>
            <person name="Fitzgerald M."/>
            <person name="Foley K."/>
            <person name="Gage D."/>
            <person name="Galagan J."/>
            <person name="Gearin G."/>
            <person name="Gnerre S."/>
            <person name="Gnirke A."/>
            <person name="Goyette A."/>
            <person name="Graham J."/>
            <person name="Grandbois E."/>
            <person name="Gyaltsen K."/>
            <person name="Hafez N."/>
            <person name="Hagopian D."/>
            <person name="Hagos B."/>
            <person name="Hall J."/>
            <person name="Hatcher B."/>
            <person name="Heller A."/>
            <person name="Higgins H."/>
            <person name="Honan T."/>
            <person name="Horn A."/>
            <person name="Houde N."/>
            <person name="Hughes L."/>
            <person name="Hulme W."/>
            <person name="Husby E."/>
            <person name="Iliev I."/>
            <person name="Jaffe D."/>
            <person name="Jones C."/>
            <person name="Kamal M."/>
            <person name="Kamat A."/>
            <person name="Kamvysselis M."/>
            <person name="Karlsson E."/>
            <person name="Kells C."/>
            <person name="Kieu A."/>
            <person name="Kisner P."/>
            <person name="Kodira C."/>
            <person name="Kulbokas E."/>
            <person name="Labutti K."/>
            <person name="Lama D."/>
            <person name="Landers T."/>
            <person name="Leger J."/>
            <person name="Levine S."/>
            <person name="Lewis D."/>
            <person name="Lewis T."/>
            <person name="Lindblad-toh K."/>
            <person name="Liu X."/>
            <person name="Lokyitsang T."/>
            <person name="Lokyitsang Y."/>
            <person name="Lucien O."/>
            <person name="Lui A."/>
            <person name="Ma L.J."/>
            <person name="Mabbitt R."/>
            <person name="Macdonald J."/>
            <person name="Maclean C."/>
            <person name="Major J."/>
            <person name="Manning J."/>
            <person name="Marabella R."/>
            <person name="Maru K."/>
            <person name="Matthews C."/>
            <person name="Mauceli E."/>
            <person name="Mccarthy M."/>
            <person name="Mcdonough S."/>
            <person name="Mcghee T."/>
            <person name="Meldrim J."/>
            <person name="Meneus L."/>
            <person name="Mesirov J."/>
            <person name="Mihalev A."/>
            <person name="Mihova T."/>
            <person name="Mikkelsen T."/>
            <person name="Mlenga V."/>
            <person name="Moru K."/>
            <person name="Mozes J."/>
            <person name="Mulrain L."/>
            <person name="Munson G."/>
            <person name="Naylor J."/>
            <person name="Newes C."/>
            <person name="Nguyen C."/>
            <person name="Nguyen N."/>
            <person name="Nguyen T."/>
            <person name="Nicol R."/>
            <person name="Nielsen C."/>
            <person name="Nizzari M."/>
            <person name="Norbu C."/>
            <person name="Norbu N."/>
            <person name="O'donnell P."/>
            <person name="Okoawo O."/>
            <person name="O'leary S."/>
            <person name="Omotosho B."/>
            <person name="O'neill K."/>
            <person name="Osman S."/>
            <person name="Parker S."/>
            <person name="Perrin D."/>
            <person name="Phunkhang P."/>
            <person name="Piqani B."/>
            <person name="Purcell S."/>
            <person name="Rachupka T."/>
            <person name="Ramasamy U."/>
            <person name="Rameau R."/>
            <person name="Ray V."/>
            <person name="Raymond C."/>
            <person name="Retta R."/>
            <person name="Richardson S."/>
            <person name="Rise C."/>
            <person name="Rodriguez J."/>
            <person name="Rogers J."/>
            <person name="Rogov P."/>
            <person name="Rutman M."/>
            <person name="Schupbach R."/>
            <person name="Seaman C."/>
            <person name="Settipalli S."/>
            <person name="Sharpe T."/>
            <person name="Sheridan J."/>
            <person name="Sherpa N."/>
            <person name="Shi J."/>
            <person name="Smirnov S."/>
            <person name="Smith C."/>
            <person name="Sougnez C."/>
            <person name="Spencer B."/>
            <person name="Stalker J."/>
            <person name="Stange-thomann N."/>
            <person name="Stavropoulos S."/>
            <person name="Stetson K."/>
            <person name="Stone C."/>
            <person name="Stone S."/>
            <person name="Stubbs M."/>
            <person name="Talamas J."/>
            <person name="Tchuinga P."/>
            <person name="Tenzing P."/>
            <person name="Tesfaye S."/>
            <person name="Theodore J."/>
            <person name="Thoulutsang Y."/>
            <person name="Topham K."/>
            <person name="Towey S."/>
            <person name="Tsamla T."/>
            <person name="Tsomo N."/>
            <person name="Vallee D."/>
            <person name="Vassiliev H."/>
            <person name="Venkataraman V."/>
            <person name="Vinson J."/>
            <person name="Vo A."/>
            <person name="Wade C."/>
            <person name="Wang S."/>
            <person name="Wangchuk T."/>
            <person name="Wangdi T."/>
            <person name="Whittaker C."/>
            <person name="Wilkinson J."/>
            <person name="Wu Y."/>
            <person name="Wyman D."/>
            <person name="Yadav S."/>
            <person name="Yang S."/>
            <person name="Yang X."/>
            <person name="Yeager S."/>
            <person name="Yee E."/>
            <person name="Young G."/>
            <person name="Zainoun J."/>
            <person name="Zembeck L."/>
            <person name="Zimmer A."/>
            <person name="Zody M."/>
            <person name="Lander E."/>
        </authorList>
    </citation>
    <scope>NUCLEOTIDE SEQUENCE [LARGE SCALE GENOMIC DNA]</scope>
</reference>
<feature type="domain" description="DRBM" evidence="3">
    <location>
        <begin position="11"/>
        <end position="79"/>
    </location>
</feature>